<name>A0A060UTG7_9PROT</name>
<organism evidence="1">
    <name type="scientific">Acidithiobacillus ferrivorans</name>
    <dbReference type="NCBI Taxonomy" id="160808"/>
    <lineage>
        <taxon>Bacteria</taxon>
        <taxon>Pseudomonadati</taxon>
        <taxon>Pseudomonadota</taxon>
        <taxon>Acidithiobacillia</taxon>
        <taxon>Acidithiobacillales</taxon>
        <taxon>Acidithiobacillaceae</taxon>
        <taxon>Acidithiobacillus</taxon>
    </lineage>
</organism>
<reference evidence="4 6" key="4">
    <citation type="submission" date="2017-03" db="EMBL/GenBank/DDBJ databases">
        <authorList>
            <person name="Regsiter A."/>
            <person name="William W."/>
        </authorList>
    </citation>
    <scope>NUCLEOTIDE SEQUENCE [LARGE SCALE GENOMIC DNA]</scope>
    <source>
        <strain evidence="4">PRJEB5721</strain>
    </source>
</reference>
<dbReference type="EMBL" id="CCCS020000028">
    <property type="protein sequence ID" value="CDQ09864.1"/>
    <property type="molecule type" value="Genomic_DNA"/>
</dbReference>
<reference evidence="2 5" key="3">
    <citation type="submission" date="2016-07" db="EMBL/GenBank/DDBJ databases">
        <title>Draft genome of a psychrotolerant acidophile Acidithiobacillus ferrivorans strain YL15.</title>
        <authorList>
            <person name="Peng T."/>
            <person name="Ma L."/>
            <person name="Nan M."/>
            <person name="An N."/>
            <person name="Wang M."/>
            <person name="Qiu G."/>
            <person name="Zeng W."/>
        </authorList>
    </citation>
    <scope>NUCLEOTIDE SEQUENCE [LARGE SCALE GENOMIC DNA]</scope>
    <source>
        <strain evidence="2 5">YL15</strain>
    </source>
</reference>
<reference evidence="1" key="2">
    <citation type="submission" date="2014-07" db="EMBL/GenBank/DDBJ databases">
        <title>Initial genome analysis of the psychrotolerant acidophile Acidithiobacillus ferrivorans CF27: insights into iron and sulfur oxidation pathways and into biofilm formation.</title>
        <authorList>
            <person name="Talla E."/>
            <person name="Hedrich S."/>
            <person name="Mangenot S."/>
            <person name="Ji B."/>
            <person name="Johnson D.B."/>
            <person name="Barbe V."/>
            <person name="Bonnefoy V."/>
        </authorList>
    </citation>
    <scope>NUCLEOTIDE SEQUENCE [LARGE SCALE GENOMIC DNA]</scope>
    <source>
        <strain evidence="1">CF27</strain>
    </source>
</reference>
<evidence type="ECO:0000313" key="7">
    <source>
        <dbReference type="Proteomes" id="UP000595420"/>
    </source>
</evidence>
<dbReference type="RefSeq" id="WP_035192163.1">
    <property type="nucleotide sequence ID" value="NZ_CCCS020000028.1"/>
</dbReference>
<evidence type="ECO:0000313" key="2">
    <source>
        <dbReference type="EMBL" id="OCB03848.1"/>
    </source>
</evidence>
<dbReference type="Proteomes" id="UP000093129">
    <property type="component" value="Unassembled WGS sequence"/>
</dbReference>
<reference evidence="1" key="1">
    <citation type="submission" date="2014-03" db="EMBL/GenBank/DDBJ databases">
        <authorList>
            <person name="Genoscope - CEA"/>
        </authorList>
    </citation>
    <scope>NUCLEOTIDE SEQUENCE [LARGE SCALE GENOMIC DNA]</scope>
    <source>
        <strain evidence="1">CF27</strain>
    </source>
</reference>
<sequence length="74" mass="8932">MTILKWLGIALFIALYAWSTKSMWRYKCYFHRSMYIFNNKRDFKKACKIYYMPSVGPDDFERALVDAGIKFEIE</sequence>
<evidence type="ECO:0000313" key="3">
    <source>
        <dbReference type="EMBL" id="QQD73613.1"/>
    </source>
</evidence>
<protein>
    <submittedName>
        <fullName evidence="1">Uncharacterized protein</fullName>
    </submittedName>
</protein>
<keyword evidence="6" id="KW-1185">Reference proteome</keyword>
<dbReference type="EMBL" id="LT841305">
    <property type="protein sequence ID" value="SMH65297.1"/>
    <property type="molecule type" value="Genomic_DNA"/>
</dbReference>
<evidence type="ECO:0000313" key="4">
    <source>
        <dbReference type="EMBL" id="SMH65297.1"/>
    </source>
</evidence>
<proteinExistence type="predicted"/>
<accession>A0A060UTG7</accession>
<dbReference type="EMBL" id="CP059488">
    <property type="protein sequence ID" value="QQD73613.1"/>
    <property type="molecule type" value="Genomic_DNA"/>
</dbReference>
<dbReference type="EMBL" id="MASQ01000043">
    <property type="protein sequence ID" value="OCB03848.1"/>
    <property type="molecule type" value="Genomic_DNA"/>
</dbReference>
<dbReference type="Proteomes" id="UP000595420">
    <property type="component" value="Chromosome"/>
</dbReference>
<reference evidence="3 7" key="5">
    <citation type="submission" date="2020-07" db="EMBL/GenBank/DDBJ databases">
        <title>Complete genome sequence analysis of Acidithiobacillus ferrivorans XJFY6S-08 reveals extreme environmental adaptation to alpine acid mine drainage.</title>
        <authorList>
            <person name="Yan L."/>
            <person name="Ni Y."/>
        </authorList>
    </citation>
    <scope>NUCLEOTIDE SEQUENCE [LARGE SCALE GENOMIC DNA]</scope>
    <source>
        <strain evidence="3 7">XJFY6S-08</strain>
    </source>
</reference>
<evidence type="ECO:0000313" key="1">
    <source>
        <dbReference type="EMBL" id="CDQ09864.1"/>
    </source>
</evidence>
<dbReference type="Proteomes" id="UP000193925">
    <property type="component" value="Chromosome AFERRI"/>
</dbReference>
<evidence type="ECO:0000313" key="6">
    <source>
        <dbReference type="Proteomes" id="UP000193925"/>
    </source>
</evidence>
<dbReference type="AlphaFoldDB" id="A0A060UTG7"/>
<gene>
    <name evidence="4" type="ORF">AFERRI_20078</name>
    <name evidence="1" type="ORF">AFERRI_340007</name>
    <name evidence="2" type="ORF">BBC27_06160</name>
    <name evidence="3" type="ORF">H2515_04975</name>
</gene>
<evidence type="ECO:0000313" key="5">
    <source>
        <dbReference type="Proteomes" id="UP000093129"/>
    </source>
</evidence>